<accession>A0A7G6T147</accession>
<feature type="transmembrane region" description="Helical" evidence="2">
    <location>
        <begin position="41"/>
        <end position="59"/>
    </location>
</feature>
<evidence type="ECO:0000256" key="1">
    <source>
        <dbReference type="SAM" id="MobiDB-lite"/>
    </source>
</evidence>
<dbReference type="Proteomes" id="UP000515465">
    <property type="component" value="Chromosome"/>
</dbReference>
<keyword evidence="2" id="KW-0472">Membrane</keyword>
<reference evidence="5" key="1">
    <citation type="journal article" date="2020" name="Mol. Plant Microbe">
        <title>Rhizobial microsymbionts of the narrowly endemic Oxytropis species growing in Kamchatka are characterized by significant genetic diversity and possess a set of genes that are associated with T3SS and T6SS secretion systems and can affect the development of symbiosis.</title>
        <authorList>
            <person name="Safronova V."/>
            <person name="Guro P."/>
            <person name="Sazanova A."/>
            <person name="Kuznetsova I."/>
            <person name="Belimov A."/>
            <person name="Yakubov V."/>
            <person name="Chirak E."/>
            <person name="Afonin A."/>
            <person name="Gogolev Y."/>
            <person name="Andronov E."/>
            <person name="Tikhonovich I."/>
        </authorList>
    </citation>
    <scope>NUCLEOTIDE SEQUENCE [LARGE SCALE GENOMIC DNA]</scope>
    <source>
        <strain evidence="5">583</strain>
    </source>
</reference>
<dbReference type="Pfam" id="PF09835">
    <property type="entry name" value="DUF2062"/>
    <property type="match status" value="1"/>
</dbReference>
<organism evidence="4 5">
    <name type="scientific">Mesorhizobium huakuii</name>
    <dbReference type="NCBI Taxonomy" id="28104"/>
    <lineage>
        <taxon>Bacteria</taxon>
        <taxon>Pseudomonadati</taxon>
        <taxon>Pseudomonadota</taxon>
        <taxon>Alphaproteobacteria</taxon>
        <taxon>Hyphomicrobiales</taxon>
        <taxon>Phyllobacteriaceae</taxon>
        <taxon>Mesorhizobium</taxon>
    </lineage>
</organism>
<keyword evidence="2" id="KW-0812">Transmembrane</keyword>
<dbReference type="EMBL" id="CP050296">
    <property type="protein sequence ID" value="QND60479.1"/>
    <property type="molecule type" value="Genomic_DNA"/>
</dbReference>
<dbReference type="AlphaFoldDB" id="A0A7G6T147"/>
<evidence type="ECO:0000256" key="2">
    <source>
        <dbReference type="SAM" id="Phobius"/>
    </source>
</evidence>
<keyword evidence="2" id="KW-1133">Transmembrane helix</keyword>
<feature type="region of interest" description="Disordered" evidence="1">
    <location>
        <begin position="188"/>
        <end position="211"/>
    </location>
</feature>
<feature type="transmembrane region" description="Helical" evidence="2">
    <location>
        <begin position="66"/>
        <end position="89"/>
    </location>
</feature>
<sequence length="211" mass="23772">MLFRRRNPDGFFERLRTYMWPRSSFSRSLQYFSKRILRLNATPHAVAAGVAAGVFASFFPVGFHFAIAAVLCWLIAGNLAAAALGAVVFGNPFTFPLLWGASWETGKIILHDRLPSHGPPAHLSEMLHNLSFSQLWGPVLKPMLIGAVPLGLIFGLLFYGITRWCMIAFREQRRKRLAEKASRLLQEEDNAIPPTLPRPPGRLWWKRPPPA</sequence>
<evidence type="ECO:0000313" key="4">
    <source>
        <dbReference type="EMBL" id="QND60479.1"/>
    </source>
</evidence>
<dbReference type="PANTHER" id="PTHR40547">
    <property type="entry name" value="SLL0298 PROTEIN"/>
    <property type="match status" value="1"/>
</dbReference>
<feature type="transmembrane region" description="Helical" evidence="2">
    <location>
        <begin position="143"/>
        <end position="166"/>
    </location>
</feature>
<gene>
    <name evidence="4" type="ORF">HB778_30970</name>
</gene>
<dbReference type="RefSeq" id="WP_183459423.1">
    <property type="nucleotide sequence ID" value="NZ_CP050296.1"/>
</dbReference>
<proteinExistence type="predicted"/>
<evidence type="ECO:0000313" key="5">
    <source>
        <dbReference type="Proteomes" id="UP000515465"/>
    </source>
</evidence>
<dbReference type="InterPro" id="IPR018639">
    <property type="entry name" value="DUF2062"/>
</dbReference>
<name>A0A7G6T147_9HYPH</name>
<evidence type="ECO:0000259" key="3">
    <source>
        <dbReference type="Pfam" id="PF09835"/>
    </source>
</evidence>
<feature type="domain" description="DUF2062" evidence="3">
    <location>
        <begin position="27"/>
        <end position="174"/>
    </location>
</feature>
<protein>
    <submittedName>
        <fullName evidence="4">DUF2062 domain-containing protein</fullName>
    </submittedName>
</protein>
<dbReference type="PANTHER" id="PTHR40547:SF1">
    <property type="entry name" value="SLL0298 PROTEIN"/>
    <property type="match status" value="1"/>
</dbReference>